<name>A0A8H4TXI1_9HYPO</name>
<reference evidence="2" key="2">
    <citation type="submission" date="2020-05" db="EMBL/GenBank/DDBJ databases">
        <authorList>
            <person name="Kim H.-S."/>
            <person name="Proctor R.H."/>
            <person name="Brown D.W."/>
        </authorList>
    </citation>
    <scope>NUCLEOTIDE SEQUENCE</scope>
    <source>
        <strain evidence="2">NRRL 22465</strain>
    </source>
</reference>
<keyword evidence="3" id="KW-1185">Reference proteome</keyword>
<organism evidence="2 3">
    <name type="scientific">Fusarium zealandicum</name>
    <dbReference type="NCBI Taxonomy" id="1053134"/>
    <lineage>
        <taxon>Eukaryota</taxon>
        <taxon>Fungi</taxon>
        <taxon>Dikarya</taxon>
        <taxon>Ascomycota</taxon>
        <taxon>Pezizomycotina</taxon>
        <taxon>Sordariomycetes</taxon>
        <taxon>Hypocreomycetidae</taxon>
        <taxon>Hypocreales</taxon>
        <taxon>Nectriaceae</taxon>
        <taxon>Fusarium</taxon>
        <taxon>Fusarium staphyleae species complex</taxon>
    </lineage>
</organism>
<dbReference type="EMBL" id="JABEYC010001354">
    <property type="protein sequence ID" value="KAF4965983.1"/>
    <property type="molecule type" value="Genomic_DNA"/>
</dbReference>
<evidence type="ECO:0000256" key="1">
    <source>
        <dbReference type="SAM" id="MobiDB-lite"/>
    </source>
</evidence>
<evidence type="ECO:0000313" key="3">
    <source>
        <dbReference type="Proteomes" id="UP000635477"/>
    </source>
</evidence>
<evidence type="ECO:0000313" key="2">
    <source>
        <dbReference type="EMBL" id="KAF4965983.1"/>
    </source>
</evidence>
<feature type="region of interest" description="Disordered" evidence="1">
    <location>
        <begin position="20"/>
        <end position="46"/>
    </location>
</feature>
<comment type="caution">
    <text evidence="2">The sequence shown here is derived from an EMBL/GenBank/DDBJ whole genome shotgun (WGS) entry which is preliminary data.</text>
</comment>
<feature type="compositionally biased region" description="Basic and acidic residues" evidence="1">
    <location>
        <begin position="98"/>
        <end position="115"/>
    </location>
</feature>
<proteinExistence type="predicted"/>
<sequence length="115" mass="12538">MTGAISLLWVRLQKQSPARRNFASEGDVATPIPNQEIRNGQPPTPRNVQIFLESEIRARGKGGIIQVLFSLLSDLQACRHDSPKVSSTARGLDAGAAKAEEEHTLADRVPENHDS</sequence>
<dbReference type="AlphaFoldDB" id="A0A8H4TXI1"/>
<protein>
    <submittedName>
        <fullName evidence="2">Uncharacterized protein</fullName>
    </submittedName>
</protein>
<dbReference type="Proteomes" id="UP000635477">
    <property type="component" value="Unassembled WGS sequence"/>
</dbReference>
<accession>A0A8H4TXI1</accession>
<gene>
    <name evidence="2" type="ORF">FZEAL_10713</name>
</gene>
<reference evidence="2" key="1">
    <citation type="journal article" date="2020" name="BMC Genomics">
        <title>Correction to: Identification and distribution of gene clusters required for synthesis of sphingolipid metabolism inhibitors in diverse species of the filamentous fungus Fusarium.</title>
        <authorList>
            <person name="Kim H.S."/>
            <person name="Lohmar J.M."/>
            <person name="Busman M."/>
            <person name="Brown D.W."/>
            <person name="Naumann T.A."/>
            <person name="Divon H.H."/>
            <person name="Lysoe E."/>
            <person name="Uhlig S."/>
            <person name="Proctor R.H."/>
        </authorList>
    </citation>
    <scope>NUCLEOTIDE SEQUENCE</scope>
    <source>
        <strain evidence="2">NRRL 22465</strain>
    </source>
</reference>
<feature type="region of interest" description="Disordered" evidence="1">
    <location>
        <begin position="82"/>
        <end position="115"/>
    </location>
</feature>